<dbReference type="Proteomes" id="UP001357452">
    <property type="component" value="Unassembled WGS sequence"/>
</dbReference>
<feature type="signal peptide" evidence="2">
    <location>
        <begin position="1"/>
        <end position="21"/>
    </location>
</feature>
<dbReference type="Gene3D" id="2.60.120.560">
    <property type="entry name" value="Exo-inulinase, domain 1"/>
    <property type="match status" value="1"/>
</dbReference>
<evidence type="ECO:0000256" key="1">
    <source>
        <dbReference type="SAM" id="MobiDB-lite"/>
    </source>
</evidence>
<reference evidence="4 5" key="1">
    <citation type="submission" date="2024-01" db="EMBL/GenBank/DDBJ databases">
        <title>Niabella digestum sp. nov., isolated from waste digestion system.</title>
        <authorList>
            <person name="Zhang L."/>
        </authorList>
    </citation>
    <scope>NUCLEOTIDE SEQUENCE [LARGE SCALE GENOMIC DNA]</scope>
    <source>
        <strain evidence="4 5">A18</strain>
    </source>
</reference>
<feature type="region of interest" description="Disordered" evidence="1">
    <location>
        <begin position="25"/>
        <end position="61"/>
    </location>
</feature>
<keyword evidence="5" id="KW-1185">Reference proteome</keyword>
<dbReference type="PROSITE" id="PS51257">
    <property type="entry name" value="PROKAR_LIPOPROTEIN"/>
    <property type="match status" value="1"/>
</dbReference>
<evidence type="ECO:0000313" key="4">
    <source>
        <dbReference type="EMBL" id="MEE6186394.1"/>
    </source>
</evidence>
<evidence type="ECO:0000259" key="3">
    <source>
        <dbReference type="Pfam" id="PF06439"/>
    </source>
</evidence>
<keyword evidence="2" id="KW-0732">Signal</keyword>
<evidence type="ECO:0000256" key="2">
    <source>
        <dbReference type="SAM" id="SignalP"/>
    </source>
</evidence>
<dbReference type="InterPro" id="IPR010496">
    <property type="entry name" value="AL/BT2_dom"/>
</dbReference>
<feature type="chain" id="PRO_5047141940" evidence="2">
    <location>
        <begin position="22"/>
        <end position="279"/>
    </location>
</feature>
<sequence length="279" mass="31096">MKKIKTGAAIVLSAIAVYSCAPRTNTGTPTTAEQPAPVAQAPTTAPEPKEETPAPKPAPEVVHNTLTPEEKAAGWQLLFDGVSTDGWHAYGSKTIGTAWKVANGTLYLDATKDGTPKTGGDIVTDKEYKNFELKLDWKIDKNGNSGICIYVHENKDRFKYMWYTGPEIQIVDNEGHPDGRVYKHQAGDLYDLIPAKTKAANPPLEWNQYLIRCVNGKLDIYLNDQHVVSTTLWDENWRNLVANSKFKGIPEFGTYKVGRIGLQDHGNNVWFRNIKIREL</sequence>
<proteinExistence type="predicted"/>
<feature type="domain" description="3-keto-alpha-glucoside-1,2-lyase/3-keto-2-hydroxy-glucal hydratase" evidence="3">
    <location>
        <begin position="74"/>
        <end position="277"/>
    </location>
</feature>
<dbReference type="Pfam" id="PF06439">
    <property type="entry name" value="3keto-disac_hyd"/>
    <property type="match status" value="1"/>
</dbReference>
<dbReference type="RefSeq" id="WP_330973803.1">
    <property type="nucleotide sequence ID" value="NZ_JAZGLY010000002.1"/>
</dbReference>
<name>A0ABU7REI7_9BACT</name>
<protein>
    <submittedName>
        <fullName evidence="4">Family 16 glycoside hydrolase</fullName>
    </submittedName>
</protein>
<feature type="compositionally biased region" description="Low complexity" evidence="1">
    <location>
        <begin position="28"/>
        <end position="46"/>
    </location>
</feature>
<organism evidence="4 5">
    <name type="scientific">Niabella digestorum</name>
    <dbReference type="NCBI Taxonomy" id="3117701"/>
    <lineage>
        <taxon>Bacteria</taxon>
        <taxon>Pseudomonadati</taxon>
        <taxon>Bacteroidota</taxon>
        <taxon>Chitinophagia</taxon>
        <taxon>Chitinophagales</taxon>
        <taxon>Chitinophagaceae</taxon>
        <taxon>Niabella</taxon>
    </lineage>
</organism>
<evidence type="ECO:0000313" key="5">
    <source>
        <dbReference type="Proteomes" id="UP001357452"/>
    </source>
</evidence>
<accession>A0ABU7REI7</accession>
<gene>
    <name evidence="4" type="ORF">V2H41_03825</name>
</gene>
<keyword evidence="4" id="KW-0378">Hydrolase</keyword>
<dbReference type="GO" id="GO:0016787">
    <property type="term" value="F:hydrolase activity"/>
    <property type="evidence" value="ECO:0007669"/>
    <property type="project" value="UniProtKB-KW"/>
</dbReference>
<comment type="caution">
    <text evidence="4">The sequence shown here is derived from an EMBL/GenBank/DDBJ whole genome shotgun (WGS) entry which is preliminary data.</text>
</comment>
<dbReference type="EMBL" id="JAZGLY010000002">
    <property type="protein sequence ID" value="MEE6186394.1"/>
    <property type="molecule type" value="Genomic_DNA"/>
</dbReference>